<name>A0A160MBC3_9BACI</name>
<dbReference type="KEGG" id="bon:A361_13515"/>
<gene>
    <name evidence="2" type="ORF">A361_13515</name>
</gene>
<protein>
    <submittedName>
        <fullName evidence="2">Uncharacterized protein</fullName>
    </submittedName>
</protein>
<dbReference type="EMBL" id="CP015506">
    <property type="protein sequence ID" value="AND40120.1"/>
    <property type="molecule type" value="Genomic_DNA"/>
</dbReference>
<dbReference type="Proteomes" id="UP000077856">
    <property type="component" value="Chromosome"/>
</dbReference>
<reference evidence="2 3" key="1">
    <citation type="submission" date="2016-04" db="EMBL/GenBank/DDBJ databases">
        <title>Complete genome sequence of Bacillus oceanisediminis strain 2691.</title>
        <authorList>
            <person name="Jeong H."/>
            <person name="Kim H.J."/>
            <person name="Lee D.-W."/>
        </authorList>
    </citation>
    <scope>NUCLEOTIDE SEQUENCE [LARGE SCALE GENOMIC DNA]</scope>
    <source>
        <strain evidence="2 3">2691</strain>
    </source>
</reference>
<evidence type="ECO:0000256" key="1">
    <source>
        <dbReference type="SAM" id="MobiDB-lite"/>
    </source>
</evidence>
<dbReference type="AlphaFoldDB" id="A0A160MBC3"/>
<proteinExistence type="predicted"/>
<feature type="region of interest" description="Disordered" evidence="1">
    <location>
        <begin position="458"/>
        <end position="483"/>
    </location>
</feature>
<evidence type="ECO:0000313" key="2">
    <source>
        <dbReference type="EMBL" id="AND40120.1"/>
    </source>
</evidence>
<dbReference type="eggNOG" id="ENOG50332D6">
    <property type="taxonomic scope" value="Bacteria"/>
</dbReference>
<accession>A0A160MBC3</accession>
<sequence>MQHLPKKMSDMRSAYNRIFRIDTESENLSDQQLIFLSRNKSKSPNLEKPIKEMDFEENQKGYGTSISEKKPKSFPLILPPPAVEARQISQTNILPEKTSDKGNVGKNIVPAKEEARMAKKKKLKLPKYLNEMLTPFSPMLSWTPSLPSTYTNHNIFLTDIKSTQRKGNISSAEAVQAEETIMRFHQELIQSENESKSSLNHENLTNENALIEDTDLTQEFISMLESSETLQKAESTDDLSFGFEMEKFKSEDGKLEVSTLAKNGNILSEPANFFEEDFAAMLEESSSSDNESVNIPYRQDEAFALLLDASYNHSESSSYNHKNMDYDRHKIEVDSLEPDDSHPTLEDSLNPKWQGNFSEESSSYEGEFSLLLKKACSLLDEKCADTIPLQERFLALLEESSDSNHKFLELLNEEFFSSSECGESESPYDREEVKYNKVSSLLEHFSAMLQDVISNEIPNSEKAEPTSLPSESGSEEVSKNEFSAECESTNRLSDALYDHLEESSSSSIIEENTRSTKESFRKGVIVKLPVLIGKTDMEVQIFDCFPMNIHAKHITKMEWSVESLSCKVLLPSQTVFVKGILIADIMFAADKQLKSIRIPLSIDESIKLDWICTPELPLPSRINEFIFQHGNAHDYHIEYFQQFSEEITCNLNKIHILWHGDISGDAGIEILGKAILSVDFFQKQFIQI</sequence>
<evidence type="ECO:0000313" key="3">
    <source>
        <dbReference type="Proteomes" id="UP000077856"/>
    </source>
</evidence>
<organism evidence="2 3">
    <name type="scientific">Cytobacillus oceanisediminis 2691</name>
    <dbReference type="NCBI Taxonomy" id="1196031"/>
    <lineage>
        <taxon>Bacteria</taxon>
        <taxon>Bacillati</taxon>
        <taxon>Bacillota</taxon>
        <taxon>Bacilli</taxon>
        <taxon>Bacillales</taxon>
        <taxon>Bacillaceae</taxon>
        <taxon>Cytobacillus</taxon>
    </lineage>
</organism>